<keyword evidence="3" id="KW-0285">Flavoprotein</keyword>
<dbReference type="PANTHER" id="PTHR43884:SF20">
    <property type="entry name" value="ACYL-COA DEHYDROGENASE FADE28"/>
    <property type="match status" value="1"/>
</dbReference>
<keyword evidence="9" id="KW-1185">Reference proteome</keyword>
<evidence type="ECO:0000259" key="6">
    <source>
        <dbReference type="Pfam" id="PF00441"/>
    </source>
</evidence>
<dbReference type="InterPro" id="IPR036250">
    <property type="entry name" value="AcylCo_DH-like_C"/>
</dbReference>
<dbReference type="SUPFAM" id="SSF47203">
    <property type="entry name" value="Acyl-CoA dehydrogenase C-terminal domain-like"/>
    <property type="match status" value="1"/>
</dbReference>
<dbReference type="Gene3D" id="1.10.540.10">
    <property type="entry name" value="Acyl-CoA dehydrogenase/oxidase, N-terminal domain"/>
    <property type="match status" value="1"/>
</dbReference>
<evidence type="ECO:0000313" key="9">
    <source>
        <dbReference type="Proteomes" id="UP000216311"/>
    </source>
</evidence>
<evidence type="ECO:0000256" key="4">
    <source>
        <dbReference type="ARBA" id="ARBA00022827"/>
    </source>
</evidence>
<evidence type="ECO:0000256" key="2">
    <source>
        <dbReference type="ARBA" id="ARBA00009347"/>
    </source>
</evidence>
<dbReference type="GO" id="GO:0003995">
    <property type="term" value="F:acyl-CoA dehydrogenase activity"/>
    <property type="evidence" value="ECO:0007669"/>
    <property type="project" value="TreeGrafter"/>
</dbReference>
<dbReference type="Pfam" id="PF00441">
    <property type="entry name" value="Acyl-CoA_dh_1"/>
    <property type="match status" value="1"/>
</dbReference>
<dbReference type="GO" id="GO:0050660">
    <property type="term" value="F:flavin adenine dinucleotide binding"/>
    <property type="evidence" value="ECO:0007669"/>
    <property type="project" value="InterPro"/>
</dbReference>
<dbReference type="OrthoDB" id="7328575at2"/>
<dbReference type="AlphaFoldDB" id="A0A255HCI7"/>
<dbReference type="PANTHER" id="PTHR43884">
    <property type="entry name" value="ACYL-COA DEHYDROGENASE"/>
    <property type="match status" value="1"/>
</dbReference>
<evidence type="ECO:0000256" key="5">
    <source>
        <dbReference type="ARBA" id="ARBA00023002"/>
    </source>
</evidence>
<keyword evidence="4" id="KW-0274">FAD</keyword>
<comment type="similarity">
    <text evidence="2">Belongs to the acyl-CoA dehydrogenase family.</text>
</comment>
<reference evidence="8 9" key="1">
    <citation type="submission" date="2017-07" db="EMBL/GenBank/DDBJ databases">
        <title>Draft whole genome sequences of clinical Proprionibacteriaceae strains.</title>
        <authorList>
            <person name="Bernier A.-M."/>
            <person name="Bernard K."/>
            <person name="Domingo M.-C."/>
        </authorList>
    </citation>
    <scope>NUCLEOTIDE SEQUENCE [LARGE SCALE GENOMIC DNA]</scope>
    <source>
        <strain evidence="8 9">NML 130396</strain>
    </source>
</reference>
<dbReference type="Pfam" id="PF02771">
    <property type="entry name" value="Acyl-CoA_dh_N"/>
    <property type="match status" value="1"/>
</dbReference>
<dbReference type="Proteomes" id="UP000216311">
    <property type="component" value="Unassembled WGS sequence"/>
</dbReference>
<organism evidence="8 9">
    <name type="scientific">Enemella dayhoffiae</name>
    <dbReference type="NCBI Taxonomy" id="2016507"/>
    <lineage>
        <taxon>Bacteria</taxon>
        <taxon>Bacillati</taxon>
        <taxon>Actinomycetota</taxon>
        <taxon>Actinomycetes</taxon>
        <taxon>Propionibacteriales</taxon>
        <taxon>Propionibacteriaceae</taxon>
        <taxon>Enemella</taxon>
    </lineage>
</organism>
<sequence length="330" mass="35378">MYFELTEEQRELAGLTREVLSDQAGPELLRRLDGEDGPAAAERLWQQVVEVGLTGLLLAEDEGGLGVDEVCLVAVAEEFGRSCLPLPLTETIALAPELGDGEPAPAAWAGEPRPGHGALTAWPNLVKQVVIDDRRHDAAAGSFSPTASVDRTRPLAEFTPGYDGVALDDGPLARARATVGTAAELIGLSRAMLALACDYVPQRQQFGVPIGSFQAVKHHLADCRIAIDFAAPAVNEAAWLLSARGPGDPRSRLILAQAKQRANEAALTTARWVIQCHGGMGYTTEYDLHFFAKRAWALAVHHGSSRRHRRTIIDHLGLAGAGRNLEGSIR</sequence>
<dbReference type="Gene3D" id="1.20.140.10">
    <property type="entry name" value="Butyryl-CoA Dehydrogenase, subunit A, domain 3"/>
    <property type="match status" value="1"/>
</dbReference>
<dbReference type="InterPro" id="IPR009075">
    <property type="entry name" value="AcylCo_DH/oxidase_C"/>
</dbReference>
<protein>
    <submittedName>
        <fullName evidence="8">Acyl-CoA dehydrogenase</fullName>
    </submittedName>
</protein>
<evidence type="ECO:0000256" key="1">
    <source>
        <dbReference type="ARBA" id="ARBA00001974"/>
    </source>
</evidence>
<comment type="caution">
    <text evidence="8">The sequence shown here is derived from an EMBL/GenBank/DDBJ whole genome shotgun (WGS) entry which is preliminary data.</text>
</comment>
<dbReference type="InterPro" id="IPR037069">
    <property type="entry name" value="AcylCoA_DH/ox_N_sf"/>
</dbReference>
<proteinExistence type="inferred from homology"/>
<dbReference type="RefSeq" id="WP_094362687.1">
    <property type="nucleotide sequence ID" value="NZ_NMVQ01000002.1"/>
</dbReference>
<feature type="domain" description="Acyl-CoA dehydrogenase/oxidase C-terminal" evidence="6">
    <location>
        <begin position="172"/>
        <end position="316"/>
    </location>
</feature>
<name>A0A255HCI7_9ACTN</name>
<dbReference type="SUPFAM" id="SSF56645">
    <property type="entry name" value="Acyl-CoA dehydrogenase NM domain-like"/>
    <property type="match status" value="1"/>
</dbReference>
<comment type="cofactor">
    <cofactor evidence="1">
        <name>FAD</name>
        <dbReference type="ChEBI" id="CHEBI:57692"/>
    </cofactor>
</comment>
<gene>
    <name evidence="8" type="ORF">CGZ93_03090</name>
</gene>
<evidence type="ECO:0000256" key="3">
    <source>
        <dbReference type="ARBA" id="ARBA00022630"/>
    </source>
</evidence>
<evidence type="ECO:0000313" key="8">
    <source>
        <dbReference type="EMBL" id="OYO24693.1"/>
    </source>
</evidence>
<evidence type="ECO:0000259" key="7">
    <source>
        <dbReference type="Pfam" id="PF02771"/>
    </source>
</evidence>
<accession>A0A255HCI7</accession>
<dbReference type="InterPro" id="IPR013786">
    <property type="entry name" value="AcylCoA_DH/ox_N"/>
</dbReference>
<feature type="domain" description="Acyl-CoA dehydrogenase/oxidase N-terminal" evidence="7">
    <location>
        <begin position="6"/>
        <end position="88"/>
    </location>
</feature>
<keyword evidence="5" id="KW-0560">Oxidoreductase</keyword>
<dbReference type="InterPro" id="IPR009100">
    <property type="entry name" value="AcylCoA_DH/oxidase_NM_dom_sf"/>
</dbReference>
<dbReference type="EMBL" id="NMVQ01000002">
    <property type="protein sequence ID" value="OYO24693.1"/>
    <property type="molecule type" value="Genomic_DNA"/>
</dbReference>